<dbReference type="Pfam" id="PF07729">
    <property type="entry name" value="FCD"/>
    <property type="match status" value="1"/>
</dbReference>
<dbReference type="AlphaFoldDB" id="A0A8J2YPL0"/>
<feature type="domain" description="HTH gntR-type" evidence="4">
    <location>
        <begin position="7"/>
        <end position="74"/>
    </location>
</feature>
<comment type="caution">
    <text evidence="5">The sequence shown here is derived from an EMBL/GenBank/DDBJ whole genome shotgun (WGS) entry which is preliminary data.</text>
</comment>
<name>A0A8J2YPL0_9PROT</name>
<keyword evidence="1" id="KW-0805">Transcription regulation</keyword>
<dbReference type="Pfam" id="PF00392">
    <property type="entry name" value="GntR"/>
    <property type="match status" value="1"/>
</dbReference>
<dbReference type="InterPro" id="IPR011711">
    <property type="entry name" value="GntR_C"/>
</dbReference>
<dbReference type="SMART" id="SM00345">
    <property type="entry name" value="HTH_GNTR"/>
    <property type="match status" value="1"/>
</dbReference>
<reference evidence="5" key="2">
    <citation type="submission" date="2020-09" db="EMBL/GenBank/DDBJ databases">
        <authorList>
            <person name="Sun Q."/>
            <person name="Zhou Y."/>
        </authorList>
    </citation>
    <scope>NUCLEOTIDE SEQUENCE</scope>
    <source>
        <strain evidence="5">CGMCC 1.15725</strain>
    </source>
</reference>
<accession>A0A8J2YPL0</accession>
<proteinExistence type="predicted"/>
<organism evidence="5 6">
    <name type="scientific">Aliidongia dinghuensis</name>
    <dbReference type="NCBI Taxonomy" id="1867774"/>
    <lineage>
        <taxon>Bacteria</taxon>
        <taxon>Pseudomonadati</taxon>
        <taxon>Pseudomonadota</taxon>
        <taxon>Alphaproteobacteria</taxon>
        <taxon>Rhodospirillales</taxon>
        <taxon>Dongiaceae</taxon>
        <taxon>Aliidongia</taxon>
    </lineage>
</organism>
<dbReference type="Gene3D" id="1.20.120.530">
    <property type="entry name" value="GntR ligand-binding domain-like"/>
    <property type="match status" value="1"/>
</dbReference>
<dbReference type="EMBL" id="BMJQ01000001">
    <property type="protein sequence ID" value="GGF01031.1"/>
    <property type="molecule type" value="Genomic_DNA"/>
</dbReference>
<dbReference type="Gene3D" id="1.10.10.10">
    <property type="entry name" value="Winged helix-like DNA-binding domain superfamily/Winged helix DNA-binding domain"/>
    <property type="match status" value="1"/>
</dbReference>
<evidence type="ECO:0000313" key="5">
    <source>
        <dbReference type="EMBL" id="GGF01031.1"/>
    </source>
</evidence>
<dbReference type="PANTHER" id="PTHR43537:SF5">
    <property type="entry name" value="UXU OPERON TRANSCRIPTIONAL REGULATOR"/>
    <property type="match status" value="1"/>
</dbReference>
<dbReference type="PRINTS" id="PR00035">
    <property type="entry name" value="HTHGNTR"/>
</dbReference>
<dbReference type="InterPro" id="IPR008920">
    <property type="entry name" value="TF_FadR/GntR_C"/>
</dbReference>
<dbReference type="InterPro" id="IPR000524">
    <property type="entry name" value="Tscrpt_reg_HTH_GntR"/>
</dbReference>
<keyword evidence="3" id="KW-0804">Transcription</keyword>
<dbReference type="GO" id="GO:0003677">
    <property type="term" value="F:DNA binding"/>
    <property type="evidence" value="ECO:0007669"/>
    <property type="project" value="UniProtKB-KW"/>
</dbReference>
<sequence length="227" mass="24278">MKSVVKQSAEAQAIAILREQLLTGVIAPGARLTEMDLAASLQIARATVRQALHHLAQEGLIVLIPYTGWMVVDLTPTDAWELYTLRAAIEALAARLAAENMTDLGQKRLKDAMAALTKAARSGSLPEAAEADFALHEAIVGLAQHRRLAEQYRIVSQQVRMFIASSDALVSGAALIDQHAPIVDAILAGDGVRAAQLSEQHNVSEGEKLVAHLKAHEAAIEHDGRPA</sequence>
<dbReference type="GO" id="GO:0003700">
    <property type="term" value="F:DNA-binding transcription factor activity"/>
    <property type="evidence" value="ECO:0007669"/>
    <property type="project" value="InterPro"/>
</dbReference>
<evidence type="ECO:0000313" key="6">
    <source>
        <dbReference type="Proteomes" id="UP000646365"/>
    </source>
</evidence>
<evidence type="ECO:0000256" key="1">
    <source>
        <dbReference type="ARBA" id="ARBA00023015"/>
    </source>
</evidence>
<keyword evidence="2" id="KW-0238">DNA-binding</keyword>
<dbReference type="InterPro" id="IPR036388">
    <property type="entry name" value="WH-like_DNA-bd_sf"/>
</dbReference>
<evidence type="ECO:0000256" key="2">
    <source>
        <dbReference type="ARBA" id="ARBA00023125"/>
    </source>
</evidence>
<dbReference type="RefSeq" id="WP_189041750.1">
    <property type="nucleotide sequence ID" value="NZ_BMJQ01000001.1"/>
</dbReference>
<dbReference type="SUPFAM" id="SSF48008">
    <property type="entry name" value="GntR ligand-binding domain-like"/>
    <property type="match status" value="1"/>
</dbReference>
<dbReference type="SMART" id="SM00895">
    <property type="entry name" value="FCD"/>
    <property type="match status" value="1"/>
</dbReference>
<evidence type="ECO:0000256" key="3">
    <source>
        <dbReference type="ARBA" id="ARBA00023163"/>
    </source>
</evidence>
<dbReference type="PROSITE" id="PS50949">
    <property type="entry name" value="HTH_GNTR"/>
    <property type="match status" value="1"/>
</dbReference>
<reference evidence="5" key="1">
    <citation type="journal article" date="2014" name="Int. J. Syst. Evol. Microbiol.">
        <title>Complete genome sequence of Corynebacterium casei LMG S-19264T (=DSM 44701T), isolated from a smear-ripened cheese.</title>
        <authorList>
            <consortium name="US DOE Joint Genome Institute (JGI-PGF)"/>
            <person name="Walter F."/>
            <person name="Albersmeier A."/>
            <person name="Kalinowski J."/>
            <person name="Ruckert C."/>
        </authorList>
    </citation>
    <scope>NUCLEOTIDE SEQUENCE</scope>
    <source>
        <strain evidence="5">CGMCC 1.15725</strain>
    </source>
</reference>
<dbReference type="CDD" id="cd07377">
    <property type="entry name" value="WHTH_GntR"/>
    <property type="match status" value="1"/>
</dbReference>
<keyword evidence="6" id="KW-1185">Reference proteome</keyword>
<protein>
    <submittedName>
        <fullName evidence="5">GntR family transcriptional regulator</fullName>
    </submittedName>
</protein>
<dbReference type="SUPFAM" id="SSF46785">
    <property type="entry name" value="Winged helix' DNA-binding domain"/>
    <property type="match status" value="1"/>
</dbReference>
<dbReference type="InterPro" id="IPR036390">
    <property type="entry name" value="WH_DNA-bd_sf"/>
</dbReference>
<gene>
    <name evidence="5" type="ORF">GCM10011611_03270</name>
</gene>
<dbReference type="PANTHER" id="PTHR43537">
    <property type="entry name" value="TRANSCRIPTIONAL REGULATOR, GNTR FAMILY"/>
    <property type="match status" value="1"/>
</dbReference>
<dbReference type="Proteomes" id="UP000646365">
    <property type="component" value="Unassembled WGS sequence"/>
</dbReference>
<evidence type="ECO:0000259" key="4">
    <source>
        <dbReference type="PROSITE" id="PS50949"/>
    </source>
</evidence>